<evidence type="ECO:0000313" key="4">
    <source>
        <dbReference type="EMBL" id="OMO86828.1"/>
    </source>
</evidence>
<evidence type="ECO:0000259" key="2">
    <source>
        <dbReference type="Pfam" id="PF25500"/>
    </source>
</evidence>
<feature type="domain" description="DUF7913" evidence="2">
    <location>
        <begin position="1"/>
        <end position="47"/>
    </location>
</feature>
<dbReference type="Pfam" id="PF25502">
    <property type="entry name" value="DUF7915"/>
    <property type="match status" value="1"/>
</dbReference>
<evidence type="ECO:0000256" key="1">
    <source>
        <dbReference type="SAM" id="MobiDB-lite"/>
    </source>
</evidence>
<dbReference type="SUPFAM" id="SSF54768">
    <property type="entry name" value="dsRNA-binding domain-like"/>
    <property type="match status" value="1"/>
</dbReference>
<organism evidence="4 5">
    <name type="scientific">Corchorus olitorius</name>
    <dbReference type="NCBI Taxonomy" id="93759"/>
    <lineage>
        <taxon>Eukaryota</taxon>
        <taxon>Viridiplantae</taxon>
        <taxon>Streptophyta</taxon>
        <taxon>Embryophyta</taxon>
        <taxon>Tracheophyta</taxon>
        <taxon>Spermatophyta</taxon>
        <taxon>Magnoliopsida</taxon>
        <taxon>eudicotyledons</taxon>
        <taxon>Gunneridae</taxon>
        <taxon>Pentapetalae</taxon>
        <taxon>rosids</taxon>
        <taxon>malvids</taxon>
        <taxon>Malvales</taxon>
        <taxon>Malvaceae</taxon>
        <taxon>Grewioideae</taxon>
        <taxon>Apeibeae</taxon>
        <taxon>Corchorus</taxon>
    </lineage>
</organism>
<keyword evidence="5" id="KW-1185">Reference proteome</keyword>
<dbReference type="AlphaFoldDB" id="A0A1R3IW62"/>
<dbReference type="Proteomes" id="UP000187203">
    <property type="component" value="Unassembled WGS sequence"/>
</dbReference>
<dbReference type="Pfam" id="PF25500">
    <property type="entry name" value="DUF7913"/>
    <property type="match status" value="1"/>
</dbReference>
<gene>
    <name evidence="4" type="ORF">COLO4_20907</name>
</gene>
<dbReference type="Gene3D" id="3.30.160.20">
    <property type="match status" value="1"/>
</dbReference>
<feature type="region of interest" description="Disordered" evidence="1">
    <location>
        <begin position="136"/>
        <end position="155"/>
    </location>
</feature>
<dbReference type="EMBL" id="AWUE01017506">
    <property type="protein sequence ID" value="OMO86828.1"/>
    <property type="molecule type" value="Genomic_DNA"/>
</dbReference>
<feature type="compositionally biased region" description="Basic residues" evidence="1">
    <location>
        <begin position="108"/>
        <end position="117"/>
    </location>
</feature>
<dbReference type="InterPro" id="IPR057235">
    <property type="entry name" value="DUF7913"/>
</dbReference>
<name>A0A1R3IW62_9ROSI</name>
<feature type="region of interest" description="Disordered" evidence="1">
    <location>
        <begin position="94"/>
        <end position="118"/>
    </location>
</feature>
<dbReference type="PANTHER" id="PTHR33913">
    <property type="entry name" value="ALEURONE LAYER MORPHOGENESIS PROTEIN"/>
    <property type="match status" value="1"/>
</dbReference>
<sequence length="473" mass="52406">MAFTLKPNLKGYMKLIPNGFQLSNIETQLSWTEKAIKDACDVSTSLDASRAFPNIKGWPVSRVAVLLIDKKKEACALQSDIITRGVWSVIEKNVDGTSGSSDPMKAKQGNKRKRTNKHLQDAGLEQVAFSAVKEATNNEKPGEPEVLNNTTTNPINDGLEEASINTNSAESETQDKNNEHCKNGILHDAIDGNMDVDNQSVGDSEKMLTSKNIADQKIQLDHDQLIVMNSCAKSNFDGTSTINKFKVVTPVLQNGKDCQHQNITKKEPEHNNMPSCQDGIFGGHHATINESKSKYSAKIQKAIVSSKDDILSETALRVLHGKRDKLALKLRNIGDEIAEYDQMIQKIFNGGRDELVDLKMDLIIECCNDVYFQRKASHDFEDQCSTQYIKENSLSEAALNKQNPCQELDIVCEENNWVLPTYHIFPSDGGFQAKVTVKGLDFETSVGDACPKAHQARISAAEQMLTKLRSMST</sequence>
<dbReference type="OrthoDB" id="1909634at2759"/>
<dbReference type="InterPro" id="IPR057237">
    <property type="entry name" value="DUF7915"/>
</dbReference>
<accession>A0A1R3IW62</accession>
<protein>
    <submittedName>
        <fullName evidence="4">Uncharacterized protein</fullName>
    </submittedName>
</protein>
<reference evidence="5" key="1">
    <citation type="submission" date="2013-09" db="EMBL/GenBank/DDBJ databases">
        <title>Corchorus olitorius genome sequencing.</title>
        <authorList>
            <person name="Alam M."/>
            <person name="Haque M.S."/>
            <person name="Islam M.S."/>
            <person name="Emdad E.M."/>
            <person name="Islam M.M."/>
            <person name="Ahmed B."/>
            <person name="Halim A."/>
            <person name="Hossen Q.M.M."/>
            <person name="Hossain M.Z."/>
            <person name="Ahmed R."/>
            <person name="Khan M.M."/>
            <person name="Islam R."/>
            <person name="Rashid M.M."/>
            <person name="Khan S.A."/>
            <person name="Rahman M.S."/>
            <person name="Alam M."/>
            <person name="Yahiya A.S."/>
            <person name="Khan M.S."/>
            <person name="Azam M.S."/>
            <person name="Haque T."/>
            <person name="Lashkar M.Z.H."/>
            <person name="Akhand A.I."/>
            <person name="Morshed G."/>
            <person name="Roy S."/>
            <person name="Uddin K.S."/>
            <person name="Rabeya T."/>
            <person name="Hossain A.S."/>
            <person name="Chowdhury A."/>
            <person name="Snigdha A.R."/>
            <person name="Mortoza M.S."/>
            <person name="Matin S.A."/>
            <person name="Hoque S.M.E."/>
            <person name="Islam M.K."/>
            <person name="Roy D.K."/>
            <person name="Haider R."/>
            <person name="Moosa M.M."/>
            <person name="Elias S.M."/>
            <person name="Hasan A.M."/>
            <person name="Jahan S."/>
            <person name="Shafiuddin M."/>
            <person name="Mahmood N."/>
            <person name="Shommy N.S."/>
        </authorList>
    </citation>
    <scope>NUCLEOTIDE SEQUENCE [LARGE SCALE GENOMIC DNA]</scope>
    <source>
        <strain evidence="5">cv. O-4</strain>
    </source>
</reference>
<evidence type="ECO:0000259" key="3">
    <source>
        <dbReference type="Pfam" id="PF25502"/>
    </source>
</evidence>
<feature type="domain" description="DUF7915" evidence="3">
    <location>
        <begin position="83"/>
        <end position="137"/>
    </location>
</feature>
<proteinExistence type="predicted"/>
<comment type="caution">
    <text evidence="4">The sequence shown here is derived from an EMBL/GenBank/DDBJ whole genome shotgun (WGS) entry which is preliminary data.</text>
</comment>
<evidence type="ECO:0000313" key="5">
    <source>
        <dbReference type="Proteomes" id="UP000187203"/>
    </source>
</evidence>
<dbReference type="PANTHER" id="PTHR33913:SF1">
    <property type="entry name" value="DRBM DOMAIN-CONTAINING PROTEIN"/>
    <property type="match status" value="1"/>
</dbReference>
<dbReference type="STRING" id="93759.A0A1R3IW62"/>